<proteinExistence type="predicted"/>
<reference evidence="1 2" key="1">
    <citation type="submission" date="2017-04" db="EMBL/GenBank/DDBJ databases">
        <title>Complete Genome Sequence of Bacillus thuringiensis type Strain ATCC 10792.</title>
        <authorList>
            <person name="Oh D.-H."/>
            <person name="Park B.-J."/>
            <person name="Shuai W."/>
            <person name="Chelliah R."/>
        </authorList>
    </citation>
    <scope>NUCLEOTIDE SEQUENCE [LARGE SCALE GENOMIC DNA]</scope>
    <source>
        <strain evidence="1 2">ATCC 10792</strain>
    </source>
</reference>
<name>A0A1W6WMD4_BACTU</name>
<dbReference type="GeneID" id="67465015"/>
<dbReference type="EMBL" id="CP021061">
    <property type="protein sequence ID" value="ARP57736.1"/>
    <property type="molecule type" value="Genomic_DNA"/>
</dbReference>
<dbReference type="AlphaFoldDB" id="A0A1W6WMD4"/>
<dbReference type="RefSeq" id="WP_000540784.1">
    <property type="nucleotide sequence ID" value="NZ_CP021061.1"/>
</dbReference>
<gene>
    <name evidence="1" type="ORF">CAB88_11865</name>
</gene>
<sequence>MGYKIKEWEDRYRHRTDISSYLVHLTKGKFDNRGKRLKSAQRVLQEILESKTLKGSTTKSGYINGPNSAVCFQDMPLSGVCQNTLFEQLRNQEEAQRRYVPIGIAFPKHYVYQKGGRPVLYEKKEIAKKILPQEEWWRIVNFDLDDEENIIDWTHEREWRTKGDFEFDLKEATILLVNHNAYESFMNSTKEDILKQLGGVVVLRSVLY</sequence>
<dbReference type="Proteomes" id="UP000194143">
    <property type="component" value="Chromosome"/>
</dbReference>
<keyword evidence="2" id="KW-1185">Reference proteome</keyword>
<evidence type="ECO:0000313" key="1">
    <source>
        <dbReference type="EMBL" id="ARP57736.1"/>
    </source>
</evidence>
<organism evidence="1 2">
    <name type="scientific">Bacillus thuringiensis</name>
    <dbReference type="NCBI Taxonomy" id="1428"/>
    <lineage>
        <taxon>Bacteria</taxon>
        <taxon>Bacillati</taxon>
        <taxon>Bacillota</taxon>
        <taxon>Bacilli</taxon>
        <taxon>Bacillales</taxon>
        <taxon>Bacillaceae</taxon>
        <taxon>Bacillus</taxon>
        <taxon>Bacillus cereus group</taxon>
    </lineage>
</organism>
<accession>A0A1W6WMD4</accession>
<evidence type="ECO:0000313" key="2">
    <source>
        <dbReference type="Proteomes" id="UP000194143"/>
    </source>
</evidence>
<protein>
    <submittedName>
        <fullName evidence="1">DUF2971 domain-containing protein</fullName>
    </submittedName>
</protein>